<dbReference type="RefSeq" id="WP_067559499.1">
    <property type="nucleotide sequence ID" value="NZ_CP016895.1"/>
</dbReference>
<dbReference type="EMBL" id="CP016895">
    <property type="protein sequence ID" value="AOA59981.1"/>
    <property type="molecule type" value="Genomic_DNA"/>
</dbReference>
<dbReference type="Proteomes" id="UP000093391">
    <property type="component" value="Chromosome"/>
</dbReference>
<sequence>MFVTAELNAIVQMFEDDPPSSALLAQLRLDYLNLEANLLRAKVLRDFSTEKLIYIAQAPIAQQDCNLAYLFAPFILANLNKSVIYSTTATPELLAILNRYYQAEQPVQVNVDDVLQNFHVYLDLQDAQLSQSDVLFKSLIKALCRSDLSTLFLITDKQFDRALIRQIEIFLKIKIVVIYSQYQQSLLPAAEMNGRKLLFKNKDDVHKALCSDFAHRNALLFSHIERLNMEQLTRLMDDMFYAEHIFERISVYSEYMQTRMQYSKDTT</sequence>
<protein>
    <submittedName>
        <fullName evidence="1">Uncharacterized protein</fullName>
    </submittedName>
</protein>
<accession>A0A1B2M4B2</accession>
<dbReference type="OrthoDB" id="6710935at2"/>
<organism evidence="1 2">
    <name type="scientific">Acinetobacter larvae</name>
    <dbReference type="NCBI Taxonomy" id="1789224"/>
    <lineage>
        <taxon>Bacteria</taxon>
        <taxon>Pseudomonadati</taxon>
        <taxon>Pseudomonadota</taxon>
        <taxon>Gammaproteobacteria</taxon>
        <taxon>Moraxellales</taxon>
        <taxon>Moraxellaceae</taxon>
        <taxon>Acinetobacter</taxon>
    </lineage>
</organism>
<dbReference type="AlphaFoldDB" id="A0A1B2M4B2"/>
<reference evidence="1 2" key="1">
    <citation type="submission" date="2016-08" db="EMBL/GenBank/DDBJ databases">
        <authorList>
            <person name="Seilhamer J.J."/>
        </authorList>
    </citation>
    <scope>NUCLEOTIDE SEQUENCE [LARGE SCALE GENOMIC DNA]</scope>
    <source>
        <strain evidence="1 2">BRTC-1</strain>
    </source>
</reference>
<gene>
    <name evidence="1" type="ORF">BFG52_11580</name>
</gene>
<evidence type="ECO:0000313" key="1">
    <source>
        <dbReference type="EMBL" id="AOA59981.1"/>
    </source>
</evidence>
<proteinExistence type="predicted"/>
<keyword evidence="2" id="KW-1185">Reference proteome</keyword>
<dbReference type="KEGG" id="ala:BFG52_11580"/>
<name>A0A1B2M4B2_9GAMM</name>
<evidence type="ECO:0000313" key="2">
    <source>
        <dbReference type="Proteomes" id="UP000093391"/>
    </source>
</evidence>